<dbReference type="Gene3D" id="1.10.287.100">
    <property type="match status" value="1"/>
</dbReference>
<keyword evidence="7" id="KW-1185">Reference proteome</keyword>
<keyword evidence="3" id="KW-0804">Transcription</keyword>
<dbReference type="SMART" id="SM01371">
    <property type="entry name" value="TFIIA"/>
    <property type="match status" value="1"/>
</dbReference>
<feature type="compositionally biased region" description="Low complexity" evidence="5">
    <location>
        <begin position="69"/>
        <end position="80"/>
    </location>
</feature>
<dbReference type="SUPFAM" id="SSF50784">
    <property type="entry name" value="Transcription factor IIA (TFIIA), beta-barrel domain"/>
    <property type="match status" value="1"/>
</dbReference>
<feature type="region of interest" description="Disordered" evidence="5">
    <location>
        <begin position="169"/>
        <end position="237"/>
    </location>
</feature>
<accession>A0ABR2UPL9</accession>
<feature type="region of interest" description="Disordered" evidence="5">
    <location>
        <begin position="50"/>
        <end position="118"/>
    </location>
</feature>
<keyword evidence="4" id="KW-0539">Nucleus</keyword>
<protein>
    <submittedName>
        <fullName evidence="6">Transcription factor IIA, alpha/beta subunit</fullName>
    </submittedName>
</protein>
<dbReference type="InterPro" id="IPR004855">
    <property type="entry name" value="TFIIA_asu/bsu"/>
</dbReference>
<name>A0ABR2UPL9_9PEZI</name>
<dbReference type="InterPro" id="IPR009088">
    <property type="entry name" value="TFIIA_b-brl"/>
</dbReference>
<evidence type="ECO:0000313" key="7">
    <source>
        <dbReference type="Proteomes" id="UP001408356"/>
    </source>
</evidence>
<dbReference type="CDD" id="cd07976">
    <property type="entry name" value="TFIIA_alpha_beta_like"/>
    <property type="match status" value="2"/>
</dbReference>
<feature type="compositionally biased region" description="Acidic residues" evidence="5">
    <location>
        <begin position="321"/>
        <end position="346"/>
    </location>
</feature>
<evidence type="ECO:0000313" key="6">
    <source>
        <dbReference type="EMBL" id="KAK9416491.1"/>
    </source>
</evidence>
<reference evidence="6 7" key="1">
    <citation type="journal article" date="2024" name="J. Plant Pathol.">
        <title>Sequence and assembly of the genome of Seiridium unicorne, isolate CBS 538.82, causal agent of cypress canker disease.</title>
        <authorList>
            <person name="Scali E."/>
            <person name="Rocca G.D."/>
            <person name="Danti R."/>
            <person name="Garbelotto M."/>
            <person name="Barberini S."/>
            <person name="Baroncelli R."/>
            <person name="Emiliani G."/>
        </authorList>
    </citation>
    <scope>NUCLEOTIDE SEQUENCE [LARGE SCALE GENOMIC DNA]</scope>
    <source>
        <strain evidence="6 7">BM-138-508</strain>
    </source>
</reference>
<evidence type="ECO:0000256" key="2">
    <source>
        <dbReference type="ARBA" id="ARBA00010059"/>
    </source>
</evidence>
<sequence>MSNSQVGQIYQQIIGDVLDSSRVDLEENGVDESILEELKQGWQKKLSAQNLAAFPWDPKPDPPAPAPAPAAAAPQPVAAPAHHDVGTVNGSGMPQQGIQHTMPSYGQPPSNNGVKAEPGIKTEPGLDSMPAMTQFTNPEVRDRVINNLQTQYGSRADATINKLHESIGSAPNRAQYPGPQRPTGQQAPQQPRPMPQGANLQQQQQQQQYQQQLAAGSFQQRMPQPAQNGQKPAPSQFDGAAEEGVLLHQNAAGQTTELGRVEIDRMLHAQLEAKARAMEGGGLMIPLKRAKKPADVSYHRAQPGSGAGRFDGGDDDAKSEVDEDAINSDLDDTDDNADEDDDDDDGGQIMLCMYDKVQRVKNKWKCVLKDGVLSVNGRDYVFHKASGEYEW</sequence>
<dbReference type="Proteomes" id="UP001408356">
    <property type="component" value="Unassembled WGS sequence"/>
</dbReference>
<gene>
    <name evidence="6" type="ORF">SUNI508_01908</name>
</gene>
<feature type="compositionally biased region" description="Polar residues" evidence="5">
    <location>
        <begin position="88"/>
        <end position="113"/>
    </location>
</feature>
<dbReference type="EMBL" id="JARVKF010000407">
    <property type="protein sequence ID" value="KAK9416491.1"/>
    <property type="molecule type" value="Genomic_DNA"/>
</dbReference>
<evidence type="ECO:0000256" key="1">
    <source>
        <dbReference type="ARBA" id="ARBA00004123"/>
    </source>
</evidence>
<comment type="subcellular location">
    <subcellularLocation>
        <location evidence="1">Nucleus</location>
    </subcellularLocation>
</comment>
<evidence type="ECO:0000256" key="5">
    <source>
        <dbReference type="SAM" id="MobiDB-lite"/>
    </source>
</evidence>
<proteinExistence type="inferred from homology"/>
<evidence type="ECO:0000256" key="3">
    <source>
        <dbReference type="ARBA" id="ARBA00023163"/>
    </source>
</evidence>
<dbReference type="PANTHER" id="PTHR12694">
    <property type="entry name" value="TRANSCRIPTION INITIATION FACTOR IIA SUBUNIT 1"/>
    <property type="match status" value="1"/>
</dbReference>
<comment type="similarity">
    <text evidence="2">Belongs to the TFIIA subunit 1 family.</text>
</comment>
<feature type="compositionally biased region" description="Polar residues" evidence="5">
    <location>
        <begin position="213"/>
        <end position="230"/>
    </location>
</feature>
<feature type="compositionally biased region" description="Basic and acidic residues" evidence="5">
    <location>
        <begin position="311"/>
        <end position="320"/>
    </location>
</feature>
<feature type="region of interest" description="Disordered" evidence="5">
    <location>
        <begin position="294"/>
        <end position="346"/>
    </location>
</feature>
<dbReference type="SUPFAM" id="SSF47396">
    <property type="entry name" value="Transcription factor IIA (TFIIA), alpha-helical domain"/>
    <property type="match status" value="1"/>
</dbReference>
<feature type="compositionally biased region" description="Low complexity" evidence="5">
    <location>
        <begin position="201"/>
        <end position="212"/>
    </location>
</feature>
<evidence type="ECO:0000256" key="4">
    <source>
        <dbReference type="ARBA" id="ARBA00023242"/>
    </source>
</evidence>
<organism evidence="6 7">
    <name type="scientific">Seiridium unicorne</name>
    <dbReference type="NCBI Taxonomy" id="138068"/>
    <lineage>
        <taxon>Eukaryota</taxon>
        <taxon>Fungi</taxon>
        <taxon>Dikarya</taxon>
        <taxon>Ascomycota</taxon>
        <taxon>Pezizomycotina</taxon>
        <taxon>Sordariomycetes</taxon>
        <taxon>Xylariomycetidae</taxon>
        <taxon>Amphisphaeriales</taxon>
        <taxon>Sporocadaceae</taxon>
        <taxon>Seiridium</taxon>
    </lineage>
</organism>
<dbReference type="Pfam" id="PF03153">
    <property type="entry name" value="TFIIA"/>
    <property type="match status" value="1"/>
</dbReference>
<comment type="caution">
    <text evidence="6">The sequence shown here is derived from an EMBL/GenBank/DDBJ whole genome shotgun (WGS) entry which is preliminary data.</text>
</comment>
<dbReference type="Gene3D" id="2.30.18.10">
    <property type="entry name" value="Transcription factor IIA (TFIIA), beta-barrel domain"/>
    <property type="match status" value="1"/>
</dbReference>
<dbReference type="PANTHER" id="PTHR12694:SF8">
    <property type="entry name" value="TRANSCRIPTION INITIATION FACTOR IIA SUBUNIT 1"/>
    <property type="match status" value="1"/>
</dbReference>